<dbReference type="Gene3D" id="3.30.230.10">
    <property type="match status" value="1"/>
</dbReference>
<dbReference type="GO" id="GO:0004496">
    <property type="term" value="F:mevalonate kinase activity"/>
    <property type="evidence" value="ECO:0007669"/>
    <property type="project" value="InterPro"/>
</dbReference>
<dbReference type="STRING" id="35623.Aocu_09110"/>
<dbReference type="PATRIC" id="fig|35623.3.peg.910"/>
<evidence type="ECO:0000256" key="7">
    <source>
        <dbReference type="ARBA" id="ARBA00022842"/>
    </source>
</evidence>
<evidence type="ECO:0000256" key="9">
    <source>
        <dbReference type="ARBA" id="ARBA00029438"/>
    </source>
</evidence>
<gene>
    <name evidence="12" type="primary">mvk</name>
    <name evidence="12" type="ORF">Aocu_09110</name>
</gene>
<dbReference type="InterPro" id="IPR020568">
    <property type="entry name" value="Ribosomal_Su5_D2-typ_SF"/>
</dbReference>
<keyword evidence="3" id="KW-0808">Transferase</keyword>
<evidence type="ECO:0000313" key="12">
    <source>
        <dbReference type="EMBL" id="CDR30984.1"/>
    </source>
</evidence>
<evidence type="ECO:0000259" key="11">
    <source>
        <dbReference type="Pfam" id="PF08544"/>
    </source>
</evidence>
<dbReference type="PRINTS" id="PR00959">
    <property type="entry name" value="MEVGALKINASE"/>
</dbReference>
<reference evidence="13" key="1">
    <citation type="submission" date="2014-05" db="EMBL/GenBank/DDBJ databases">
        <authorList>
            <person name="Kube M."/>
        </authorList>
    </citation>
    <scope>NUCLEOTIDE SEQUENCE [LARGE SCALE GENOMIC DNA]</scope>
</reference>
<dbReference type="HOGENOM" id="CLU_017814_0_0_14"/>
<evidence type="ECO:0000256" key="5">
    <source>
        <dbReference type="ARBA" id="ARBA00022777"/>
    </source>
</evidence>
<dbReference type="UniPathway" id="UPA00057">
    <property type="reaction ID" value="UER00098"/>
</dbReference>
<evidence type="ECO:0000256" key="3">
    <source>
        <dbReference type="ARBA" id="ARBA00022679"/>
    </source>
</evidence>
<evidence type="ECO:0000313" key="13">
    <source>
        <dbReference type="Proteomes" id="UP000032434"/>
    </source>
</evidence>
<organism evidence="12 13">
    <name type="scientific">Acholeplasma oculi</name>
    <dbReference type="NCBI Taxonomy" id="35623"/>
    <lineage>
        <taxon>Bacteria</taxon>
        <taxon>Bacillati</taxon>
        <taxon>Mycoplasmatota</taxon>
        <taxon>Mollicutes</taxon>
        <taxon>Acholeplasmatales</taxon>
        <taxon>Acholeplasmataceae</taxon>
        <taxon>Acholeplasma</taxon>
    </lineage>
</organism>
<dbReference type="InterPro" id="IPR006205">
    <property type="entry name" value="Mev_gal_kin"/>
</dbReference>
<dbReference type="SUPFAM" id="SSF55060">
    <property type="entry name" value="GHMP Kinase, C-terminal domain"/>
    <property type="match status" value="1"/>
</dbReference>
<keyword evidence="4" id="KW-0547">Nucleotide-binding</keyword>
<dbReference type="EMBL" id="LK028559">
    <property type="protein sequence ID" value="CDR30984.1"/>
    <property type="molecule type" value="Genomic_DNA"/>
</dbReference>
<evidence type="ECO:0000256" key="4">
    <source>
        <dbReference type="ARBA" id="ARBA00022741"/>
    </source>
</evidence>
<dbReference type="InterPro" id="IPR013750">
    <property type="entry name" value="GHMP_kinase_C_dom"/>
</dbReference>
<dbReference type="FunCoup" id="A0A061AC47">
    <property type="interactions" value="207"/>
</dbReference>
<evidence type="ECO:0000259" key="10">
    <source>
        <dbReference type="Pfam" id="PF00288"/>
    </source>
</evidence>
<evidence type="ECO:0000256" key="8">
    <source>
        <dbReference type="ARBA" id="ARBA00023098"/>
    </source>
</evidence>
<keyword evidence="13" id="KW-1185">Reference proteome</keyword>
<dbReference type="NCBIfam" id="TIGR00549">
    <property type="entry name" value="mevalon_kin"/>
    <property type="match status" value="1"/>
</dbReference>
<keyword evidence="2" id="KW-0444">Lipid biosynthesis</keyword>
<accession>A0A061AC47</accession>
<keyword evidence="5 12" id="KW-0418">Kinase</keyword>
<dbReference type="InterPro" id="IPR036554">
    <property type="entry name" value="GHMP_kinase_C_sf"/>
</dbReference>
<evidence type="ECO:0000256" key="6">
    <source>
        <dbReference type="ARBA" id="ARBA00022840"/>
    </source>
</evidence>
<feature type="domain" description="GHMP kinase C-terminal" evidence="11">
    <location>
        <begin position="223"/>
        <end position="299"/>
    </location>
</feature>
<dbReference type="GO" id="GO:0005524">
    <property type="term" value="F:ATP binding"/>
    <property type="evidence" value="ECO:0007669"/>
    <property type="project" value="UniProtKB-KW"/>
</dbReference>
<dbReference type="PANTHER" id="PTHR43290:SF2">
    <property type="entry name" value="MEVALONATE KINASE"/>
    <property type="match status" value="1"/>
</dbReference>
<dbReference type="Gene3D" id="3.30.70.890">
    <property type="entry name" value="GHMP kinase, C-terminal domain"/>
    <property type="match status" value="1"/>
</dbReference>
<dbReference type="GO" id="GO:0019287">
    <property type="term" value="P:isopentenyl diphosphate biosynthetic process, mevalonate pathway"/>
    <property type="evidence" value="ECO:0007669"/>
    <property type="project" value="UniProtKB-UniPathway"/>
</dbReference>
<dbReference type="RefSeq" id="WP_045749451.1">
    <property type="nucleotide sequence ID" value="NZ_UFRU01000001.1"/>
</dbReference>
<keyword evidence="1" id="KW-0963">Cytoplasm</keyword>
<dbReference type="KEGG" id="aoc:Aocu_09110"/>
<dbReference type="AlphaFoldDB" id="A0A061AC47"/>
<sequence>MTDFGQGAASGKIILMGEHSVVYGKPAIALPFNQAQITSKIYKTDKEITIDCIYHQGELNTAPDNLYGIKQLINIVLIYLKQPFFGIHIKIESNLPSQRGLGSSAAVSIAVVRSLFDAFQVNLTQETLNHFVEIAEQIHHVNPSGLDATTIAFGKAVFYQKDIGKSVIPLRMDAILVVADTGVKGLTKEAVSDVKKLWKSNPNIINPIMDRLEELTNNVKVFLENNEVVRLGLAMTEAHQLLRSIDVSDDKLEELVDVALKSGALGAKLTGGGKGGCMIALATNMEQAILIADSLKQSGAAHTWFYDLKEIIT</sequence>
<dbReference type="GO" id="GO:0005829">
    <property type="term" value="C:cytosol"/>
    <property type="evidence" value="ECO:0007669"/>
    <property type="project" value="TreeGrafter"/>
</dbReference>
<keyword evidence="8" id="KW-0443">Lipid metabolism</keyword>
<dbReference type="PANTHER" id="PTHR43290">
    <property type="entry name" value="MEVALONATE KINASE"/>
    <property type="match status" value="1"/>
</dbReference>
<dbReference type="Pfam" id="PF08544">
    <property type="entry name" value="GHMP_kinases_C"/>
    <property type="match status" value="1"/>
</dbReference>
<dbReference type="InParanoid" id="A0A061AC47"/>
<comment type="pathway">
    <text evidence="9">Isoprenoid biosynthesis; isopentenyl diphosphate biosynthesis via mevalonate pathway; isopentenyl diphosphate from (R)-mevalonate: step 1/3.</text>
</comment>
<dbReference type="SUPFAM" id="SSF54211">
    <property type="entry name" value="Ribosomal protein S5 domain 2-like"/>
    <property type="match status" value="1"/>
</dbReference>
<keyword evidence="6" id="KW-0067">ATP-binding</keyword>
<feature type="domain" description="GHMP kinase N-terminal" evidence="10">
    <location>
        <begin position="79"/>
        <end position="154"/>
    </location>
</feature>
<dbReference type="OrthoDB" id="9764892at2"/>
<dbReference type="Proteomes" id="UP000032434">
    <property type="component" value="Chromosome 1"/>
</dbReference>
<proteinExistence type="predicted"/>
<name>A0A061AC47_9MOLU</name>
<protein>
    <submittedName>
        <fullName evidence="12">Mevalonate kinase</fullName>
    </submittedName>
</protein>
<evidence type="ECO:0000256" key="2">
    <source>
        <dbReference type="ARBA" id="ARBA00022516"/>
    </source>
</evidence>
<dbReference type="InterPro" id="IPR006204">
    <property type="entry name" value="GHMP_kinase_N_dom"/>
</dbReference>
<dbReference type="InterPro" id="IPR014721">
    <property type="entry name" value="Ribsml_uS5_D2-typ_fold_subgr"/>
</dbReference>
<evidence type="ECO:0000256" key="1">
    <source>
        <dbReference type="ARBA" id="ARBA00022490"/>
    </source>
</evidence>
<keyword evidence="7" id="KW-0460">Magnesium</keyword>
<dbReference type="Pfam" id="PF00288">
    <property type="entry name" value="GHMP_kinases_N"/>
    <property type="match status" value="1"/>
</dbReference>